<accession>A0A428MF59</accession>
<evidence type="ECO:0000256" key="1">
    <source>
        <dbReference type="SAM" id="SignalP"/>
    </source>
</evidence>
<feature type="signal peptide" evidence="1">
    <location>
        <begin position="1"/>
        <end position="21"/>
    </location>
</feature>
<dbReference type="InterPro" id="IPR025297">
    <property type="entry name" value="DUF4159"/>
</dbReference>
<keyword evidence="4" id="KW-1185">Reference proteome</keyword>
<organism evidence="3 4">
    <name type="scientific">Edaphobacter aggregans</name>
    <dbReference type="NCBI Taxonomy" id="570835"/>
    <lineage>
        <taxon>Bacteria</taxon>
        <taxon>Pseudomonadati</taxon>
        <taxon>Acidobacteriota</taxon>
        <taxon>Terriglobia</taxon>
        <taxon>Terriglobales</taxon>
        <taxon>Acidobacteriaceae</taxon>
        <taxon>Edaphobacter</taxon>
    </lineage>
</organism>
<evidence type="ECO:0000259" key="2">
    <source>
        <dbReference type="Pfam" id="PF13709"/>
    </source>
</evidence>
<dbReference type="Pfam" id="PF13709">
    <property type="entry name" value="DUF4159"/>
    <property type="match status" value="1"/>
</dbReference>
<proteinExistence type="predicted"/>
<evidence type="ECO:0000313" key="3">
    <source>
        <dbReference type="EMBL" id="RSL15538.1"/>
    </source>
</evidence>
<evidence type="ECO:0000313" key="4">
    <source>
        <dbReference type="Proteomes" id="UP000269669"/>
    </source>
</evidence>
<protein>
    <submittedName>
        <fullName evidence="3">Uncharacterized protein DUF4159</fullName>
    </submittedName>
</protein>
<name>A0A428MF59_9BACT</name>
<dbReference type="EMBL" id="RSDW01000001">
    <property type="protein sequence ID" value="RSL15538.1"/>
    <property type="molecule type" value="Genomic_DNA"/>
</dbReference>
<comment type="caution">
    <text evidence="3">The sequence shown here is derived from an EMBL/GenBank/DDBJ whole genome shotgun (WGS) entry which is preliminary data.</text>
</comment>
<dbReference type="Gene3D" id="3.40.50.12140">
    <property type="entry name" value="Domain of unknown function DUF4159"/>
    <property type="match status" value="1"/>
</dbReference>
<dbReference type="AlphaFoldDB" id="A0A428MF59"/>
<dbReference type="Proteomes" id="UP000269669">
    <property type="component" value="Unassembled WGS sequence"/>
</dbReference>
<gene>
    <name evidence="3" type="ORF">EDE15_1028</name>
</gene>
<keyword evidence="1" id="KW-0732">Signal</keyword>
<feature type="chain" id="PRO_5019001880" evidence="1">
    <location>
        <begin position="22"/>
        <end position="267"/>
    </location>
</feature>
<dbReference type="OrthoDB" id="9773014at2"/>
<reference evidence="3 4" key="1">
    <citation type="submission" date="2018-12" db="EMBL/GenBank/DDBJ databases">
        <title>Sequencing of bacterial isolates from soil warming experiment in Harvard Forest, Massachusetts, USA.</title>
        <authorList>
            <person name="Deangelis K."/>
        </authorList>
    </citation>
    <scope>NUCLEOTIDE SEQUENCE [LARGE SCALE GENOMIC DNA]</scope>
    <source>
        <strain evidence="3 4">EB153</strain>
    </source>
</reference>
<sequence>MKVVQAMLVAVVAVVFCSAVAAYQRVADWGYQPEQSNVKAEFAWSRLSYTSNLGSSGYGGYGGYYGRGWATWSRDYPKADRQFLIALNRLTRIEGRPTEQVVNLDSDDIFNYPWVYAVQVQTWSFTEEEAKRLREYLLKGGFLMVDDFHGTADWENFMNGMRQVFPDRPVEDLENKDEIFHVLYDMDDRFQVPGEQYIRTGRTYEKDGYVAKWRAIRDDHGRIVVAICHNMHLGDAWEWADDPEYPEQFASMAFRVGLNYIVYGMTH</sequence>
<dbReference type="RefSeq" id="WP_125484270.1">
    <property type="nucleotide sequence ID" value="NZ_RSDW01000001.1"/>
</dbReference>
<feature type="domain" description="DUF4159" evidence="2">
    <location>
        <begin position="70"/>
        <end position="265"/>
    </location>
</feature>